<keyword evidence="2" id="KW-0547">Nucleotide-binding</keyword>
<dbReference type="PANTHER" id="PTHR32039:SF7">
    <property type="entry name" value="COMPETENCE PROTEIN COMM"/>
    <property type="match status" value="1"/>
</dbReference>
<dbReference type="CDD" id="cd00009">
    <property type="entry name" value="AAA"/>
    <property type="match status" value="1"/>
</dbReference>
<evidence type="ECO:0000256" key="4">
    <source>
        <dbReference type="SAM" id="MobiDB-lite"/>
    </source>
</evidence>
<dbReference type="InterPro" id="IPR045006">
    <property type="entry name" value="CHLI-like"/>
</dbReference>
<dbReference type="NCBIfam" id="TIGR00368">
    <property type="entry name" value="YifB family Mg chelatase-like AAA ATPase"/>
    <property type="match status" value="1"/>
</dbReference>
<dbReference type="EMBL" id="PEZZ01000038">
    <property type="protein sequence ID" value="PIS04744.1"/>
    <property type="molecule type" value="Genomic_DNA"/>
</dbReference>
<proteinExistence type="inferred from homology"/>
<dbReference type="InterPro" id="IPR000523">
    <property type="entry name" value="Mg_chelatse_chII-like_cat_dom"/>
</dbReference>
<dbReference type="Pfam" id="PF13335">
    <property type="entry name" value="Mg_chelatase_C"/>
    <property type="match status" value="1"/>
</dbReference>
<dbReference type="PRINTS" id="PR01657">
    <property type="entry name" value="MCMFAMILY"/>
</dbReference>
<feature type="region of interest" description="Disordered" evidence="4">
    <location>
        <begin position="266"/>
        <end position="285"/>
    </location>
</feature>
<dbReference type="PANTHER" id="PTHR32039">
    <property type="entry name" value="MAGNESIUM-CHELATASE SUBUNIT CHLI"/>
    <property type="match status" value="1"/>
</dbReference>
<dbReference type="SUPFAM" id="SSF52540">
    <property type="entry name" value="P-loop containing nucleoside triphosphate hydrolases"/>
    <property type="match status" value="1"/>
</dbReference>
<dbReference type="InterPro" id="IPR004482">
    <property type="entry name" value="Mg_chelat-rel"/>
</dbReference>
<dbReference type="InterPro" id="IPR014721">
    <property type="entry name" value="Ribsml_uS5_D2-typ_fold_subgr"/>
</dbReference>
<gene>
    <name evidence="6" type="ORF">COT81_04940</name>
</gene>
<dbReference type="InterPro" id="IPR027417">
    <property type="entry name" value="P-loop_NTPase"/>
</dbReference>
<evidence type="ECO:0000256" key="3">
    <source>
        <dbReference type="ARBA" id="ARBA00022840"/>
    </source>
</evidence>
<dbReference type="InterPro" id="IPR025158">
    <property type="entry name" value="Mg_chelat-rel_C"/>
</dbReference>
<evidence type="ECO:0000259" key="5">
    <source>
        <dbReference type="SMART" id="SM00382"/>
    </source>
</evidence>
<dbReference type="Gene3D" id="3.40.50.300">
    <property type="entry name" value="P-loop containing nucleotide triphosphate hydrolases"/>
    <property type="match status" value="1"/>
</dbReference>
<dbReference type="InterPro" id="IPR020568">
    <property type="entry name" value="Ribosomal_Su5_D2-typ_SF"/>
</dbReference>
<organism evidence="6 7">
    <name type="scientific">Candidatus Buchananbacteria bacterium CG10_big_fil_rev_8_21_14_0_10_42_9</name>
    <dbReference type="NCBI Taxonomy" id="1974526"/>
    <lineage>
        <taxon>Bacteria</taxon>
        <taxon>Candidatus Buchananiibacteriota</taxon>
    </lineage>
</organism>
<dbReference type="SUPFAM" id="SSF54211">
    <property type="entry name" value="Ribosomal protein S5 domain 2-like"/>
    <property type="match status" value="1"/>
</dbReference>
<evidence type="ECO:0000256" key="2">
    <source>
        <dbReference type="ARBA" id="ARBA00022741"/>
    </source>
</evidence>
<keyword evidence="3" id="KW-0067">ATP-binding</keyword>
<comment type="caution">
    <text evidence="6">The sequence shown here is derived from an EMBL/GenBank/DDBJ whole genome shotgun (WGS) entry which is preliminary data.</text>
</comment>
<dbReference type="InterPro" id="IPR003593">
    <property type="entry name" value="AAA+_ATPase"/>
</dbReference>
<dbReference type="Pfam" id="PF13541">
    <property type="entry name" value="ChlI"/>
    <property type="match status" value="1"/>
</dbReference>
<dbReference type="Pfam" id="PF01078">
    <property type="entry name" value="Mg_chelatase"/>
    <property type="match status" value="1"/>
</dbReference>
<dbReference type="InterPro" id="IPR001208">
    <property type="entry name" value="MCM_dom"/>
</dbReference>
<evidence type="ECO:0000313" key="7">
    <source>
        <dbReference type="Proteomes" id="UP000230935"/>
    </source>
</evidence>
<dbReference type="Proteomes" id="UP000230935">
    <property type="component" value="Unassembled WGS sequence"/>
</dbReference>
<evidence type="ECO:0000313" key="6">
    <source>
        <dbReference type="EMBL" id="PIS04744.1"/>
    </source>
</evidence>
<reference evidence="7" key="1">
    <citation type="submission" date="2017-09" db="EMBL/GenBank/DDBJ databases">
        <title>Depth-based differentiation of microbial function through sediment-hosted aquifers and enrichment of novel symbionts in the deep terrestrial subsurface.</title>
        <authorList>
            <person name="Probst A.J."/>
            <person name="Ladd B."/>
            <person name="Jarett J.K."/>
            <person name="Geller-Mcgrath D.E."/>
            <person name="Sieber C.M.K."/>
            <person name="Emerson J.B."/>
            <person name="Anantharaman K."/>
            <person name="Thomas B.C."/>
            <person name="Malmstrom R."/>
            <person name="Stieglmeier M."/>
            <person name="Klingl A."/>
            <person name="Woyke T."/>
            <person name="Ryan C.M."/>
            <person name="Banfield J.F."/>
        </authorList>
    </citation>
    <scope>NUCLEOTIDE SEQUENCE [LARGE SCALE GENOMIC DNA]</scope>
</reference>
<dbReference type="AlphaFoldDB" id="A0A2H0W074"/>
<dbReference type="GO" id="GO:0003677">
    <property type="term" value="F:DNA binding"/>
    <property type="evidence" value="ECO:0007669"/>
    <property type="project" value="InterPro"/>
</dbReference>
<accession>A0A2H0W074</accession>
<comment type="similarity">
    <text evidence="1">Belongs to the Mg-chelatase subunits D/I family. ComM subfamily.</text>
</comment>
<dbReference type="SMART" id="SM00382">
    <property type="entry name" value="AAA"/>
    <property type="match status" value="1"/>
</dbReference>
<dbReference type="GO" id="GO:0005524">
    <property type="term" value="F:ATP binding"/>
    <property type="evidence" value="ECO:0007669"/>
    <property type="project" value="UniProtKB-KW"/>
</dbReference>
<feature type="domain" description="AAA+ ATPase" evidence="5">
    <location>
        <begin position="213"/>
        <end position="396"/>
    </location>
</feature>
<protein>
    <submittedName>
        <fullName evidence="6">Magnesium chelatase</fullName>
    </submittedName>
</protein>
<dbReference type="Gene3D" id="3.30.230.10">
    <property type="match status" value="1"/>
</dbReference>
<sequence length="506" mass="55662">MSFKIYSVALLGLEGKLVEVEVDTSAALPGTSIVGLPDKAVDESKERVRLAIKNSDLPIPRTKITVNLAPADLKKQGTYYDLPIALGTVMASRQLKINKDLSQSLFIGELALDGKVRPVNGMLSIAVFAKKHGFTEIFVPAKNAAEATLIKGLNIYPIKNLKALVQHLLDNEPIQAAPKIKPDNVTRAESGEDMAYIKGQFHVKRALEIAAAGNHNILMVGPPGTGKTMLAKAFASILPPMNLNEQLAVTRIYSLIGELPKDSPLISKRPFRNPHHTASGPSLIGGGTWPKPGDISLAHRGVLFLDELPEFPRSILENLRQPLEEGTVTVSRIAGSIIFPAKFILLAAMNPCPCGFVNDPTQHCVCSANQILKYQKRISGPLLDRIDLHVTVPKISFSEITTSKVAESSAEIKKRVVRARELQGQRFEKLPILTNSEIPSRQMEIFCYLDEACQNLMKQAVTKFHLSVRAYFRVVKLARTIADLSYELKIKPEHIAEALQYRPKVE</sequence>
<name>A0A2H0W074_9BACT</name>
<evidence type="ECO:0000256" key="1">
    <source>
        <dbReference type="ARBA" id="ARBA00006354"/>
    </source>
</evidence>